<keyword evidence="1" id="KW-1133">Transmembrane helix</keyword>
<feature type="transmembrane region" description="Helical" evidence="1">
    <location>
        <begin position="105"/>
        <end position="130"/>
    </location>
</feature>
<accession>A0A5K3ET91</accession>
<evidence type="ECO:0000256" key="1">
    <source>
        <dbReference type="SAM" id="Phobius"/>
    </source>
</evidence>
<dbReference type="InterPro" id="IPR001614">
    <property type="entry name" value="Myelin_PLP"/>
</dbReference>
<reference evidence="2" key="1">
    <citation type="submission" date="2019-11" db="UniProtKB">
        <authorList>
            <consortium name="WormBaseParasite"/>
        </authorList>
    </citation>
    <scope>IDENTIFICATION</scope>
</reference>
<organism evidence="2">
    <name type="scientific">Mesocestoides corti</name>
    <name type="common">Flatworm</name>
    <dbReference type="NCBI Taxonomy" id="53468"/>
    <lineage>
        <taxon>Eukaryota</taxon>
        <taxon>Metazoa</taxon>
        <taxon>Spiralia</taxon>
        <taxon>Lophotrochozoa</taxon>
        <taxon>Platyhelminthes</taxon>
        <taxon>Cestoda</taxon>
        <taxon>Eucestoda</taxon>
        <taxon>Cyclophyllidea</taxon>
        <taxon>Mesocestoididae</taxon>
        <taxon>Mesocestoides</taxon>
    </lineage>
</organism>
<dbReference type="AlphaFoldDB" id="A0A5K3ET91"/>
<dbReference type="PANTHER" id="PTHR11683:SF12">
    <property type="entry name" value="M6, ISOFORM F"/>
    <property type="match status" value="1"/>
</dbReference>
<feature type="transmembrane region" description="Helical" evidence="1">
    <location>
        <begin position="20"/>
        <end position="42"/>
    </location>
</feature>
<dbReference type="GO" id="GO:0031175">
    <property type="term" value="P:neuron projection development"/>
    <property type="evidence" value="ECO:0007669"/>
    <property type="project" value="TreeGrafter"/>
</dbReference>
<protein>
    <submittedName>
        <fullName evidence="2">MARVEL domain-containing protein</fullName>
    </submittedName>
</protein>
<dbReference type="GO" id="GO:0005886">
    <property type="term" value="C:plasma membrane"/>
    <property type="evidence" value="ECO:0007669"/>
    <property type="project" value="TreeGrafter"/>
</dbReference>
<sequence length="297" mass="32983">MSEFYEYESTFTRCLRSSPIASLLAMINVFLGGTAFGVGTIFGRKRLYEFLGVDHLFPYLDYTVYAIVGATGLFAVIVYIVCSISSGWNAKRCFEGTRATSCGRCLNATLLVCLVIAVTFWALVACLLSYPVMSSALVLYRDAGPARSVNSDDGLVRTARQVEEFAPALETDTYSASLTSPEPSFAFQPRNTRIVGLDVNPTEVIASYFKCEPGKIDWSYYGLYDMDGKPLMLDSTDLSTRIRTSLIFTSVAFLGALITMIGFLFLTCSVAMNFARLKELRYYEPSVNDDETIRLRH</sequence>
<evidence type="ECO:0000313" key="2">
    <source>
        <dbReference type="WBParaSite" id="MCU_002933-RA"/>
    </source>
</evidence>
<feature type="transmembrane region" description="Helical" evidence="1">
    <location>
        <begin position="246"/>
        <end position="272"/>
    </location>
</feature>
<keyword evidence="1" id="KW-0472">Membrane</keyword>
<keyword evidence="1" id="KW-0812">Transmembrane</keyword>
<dbReference type="PANTHER" id="PTHR11683">
    <property type="entry name" value="MYELIN PROTEOLIPID"/>
    <property type="match status" value="1"/>
</dbReference>
<proteinExistence type="predicted"/>
<feature type="transmembrane region" description="Helical" evidence="1">
    <location>
        <begin position="62"/>
        <end position="84"/>
    </location>
</feature>
<name>A0A5K3ET91_MESCO</name>
<dbReference type="WBParaSite" id="MCU_002933-RA">
    <property type="protein sequence ID" value="MCU_002933-RA"/>
    <property type="gene ID" value="MCU_002933"/>
</dbReference>